<reference evidence="1" key="1">
    <citation type="submission" date="2019-08" db="EMBL/GenBank/DDBJ databases">
        <authorList>
            <person name="Kucharzyk K."/>
            <person name="Murdoch R.W."/>
            <person name="Higgins S."/>
            <person name="Loffler F."/>
        </authorList>
    </citation>
    <scope>NUCLEOTIDE SEQUENCE</scope>
</reference>
<dbReference type="EMBL" id="VSSQ01028590">
    <property type="protein sequence ID" value="MPM78362.1"/>
    <property type="molecule type" value="Genomic_DNA"/>
</dbReference>
<proteinExistence type="predicted"/>
<sequence>MLAGLGGMAAPGGGSDRDIGIALLKDTDLSNHGTGCAVFFRINESAALVDDKLKLYAAAG</sequence>
<accession>A0A645CNL4</accession>
<evidence type="ECO:0000313" key="1">
    <source>
        <dbReference type="EMBL" id="MPM78362.1"/>
    </source>
</evidence>
<comment type="caution">
    <text evidence="1">The sequence shown here is derived from an EMBL/GenBank/DDBJ whole genome shotgun (WGS) entry which is preliminary data.</text>
</comment>
<organism evidence="1">
    <name type="scientific">bioreactor metagenome</name>
    <dbReference type="NCBI Taxonomy" id="1076179"/>
    <lineage>
        <taxon>unclassified sequences</taxon>
        <taxon>metagenomes</taxon>
        <taxon>ecological metagenomes</taxon>
    </lineage>
</organism>
<gene>
    <name evidence="1" type="ORF">SDC9_125373</name>
</gene>
<dbReference type="AlphaFoldDB" id="A0A645CNL4"/>
<name>A0A645CNL4_9ZZZZ</name>
<protein>
    <submittedName>
        <fullName evidence="1">Uncharacterized protein</fullName>
    </submittedName>
</protein>